<evidence type="ECO:0000313" key="2">
    <source>
        <dbReference type="EMBL" id="CAI06545.1"/>
    </source>
</evidence>
<evidence type="ECO:0000313" key="3">
    <source>
        <dbReference type="Proteomes" id="UP000006552"/>
    </source>
</evidence>
<protein>
    <submittedName>
        <fullName evidence="2">Uncharacterized protein</fullName>
    </submittedName>
</protein>
<accession>Q5P816</accession>
<dbReference type="KEGG" id="eba:ebA808"/>
<dbReference type="STRING" id="76114.ebA808"/>
<reference evidence="2 3" key="1">
    <citation type="journal article" date="2005" name="Arch. Microbiol.">
        <title>The genome sequence of an anaerobic aromatic-degrading denitrifying bacterium, strain EbN1.</title>
        <authorList>
            <person name="Rabus R."/>
            <person name="Kube M."/>
            <person name="Heider J."/>
            <person name="Beck A."/>
            <person name="Heitmann K."/>
            <person name="Widdel F."/>
            <person name="Reinhardt R."/>
        </authorList>
    </citation>
    <scope>NUCLEOTIDE SEQUENCE [LARGE SCALE GENOMIC DNA]</scope>
    <source>
        <strain evidence="2 3">EbN1</strain>
    </source>
</reference>
<dbReference type="OrthoDB" id="9101120at2"/>
<keyword evidence="3" id="KW-1185">Reference proteome</keyword>
<dbReference type="EMBL" id="CR555306">
    <property type="protein sequence ID" value="CAI06545.1"/>
    <property type="molecule type" value="Genomic_DNA"/>
</dbReference>
<proteinExistence type="predicted"/>
<dbReference type="Proteomes" id="UP000006552">
    <property type="component" value="Chromosome"/>
</dbReference>
<dbReference type="HOGENOM" id="CLU_2491056_0_0_4"/>
<dbReference type="AlphaFoldDB" id="Q5P816"/>
<gene>
    <name evidence="2" type="ORF">ebA808</name>
</gene>
<name>Q5P816_AROAE</name>
<feature type="region of interest" description="Disordered" evidence="1">
    <location>
        <begin position="53"/>
        <end position="86"/>
    </location>
</feature>
<evidence type="ECO:0000256" key="1">
    <source>
        <dbReference type="SAM" id="MobiDB-lite"/>
    </source>
</evidence>
<dbReference type="RefSeq" id="WP_011236278.1">
    <property type="nucleotide sequence ID" value="NC_006513.1"/>
</dbReference>
<organism evidence="2 3">
    <name type="scientific">Aromatoleum aromaticum (strain DSM 19018 / LMG 30748 / EbN1)</name>
    <name type="common">Azoarcus sp. (strain EbN1)</name>
    <dbReference type="NCBI Taxonomy" id="76114"/>
    <lineage>
        <taxon>Bacteria</taxon>
        <taxon>Pseudomonadati</taxon>
        <taxon>Pseudomonadota</taxon>
        <taxon>Betaproteobacteria</taxon>
        <taxon>Rhodocyclales</taxon>
        <taxon>Rhodocyclaceae</taxon>
        <taxon>Aromatoleum</taxon>
    </lineage>
</organism>
<sequence>MQTYPRSIKTALNRRAHAEGLAYEEAVKSRLLAELERLKANGATPAELVAYLEGEHPATEGSGPPFPADALRPFPVGELRPWGLTR</sequence>
<dbReference type="eggNOG" id="COG4643">
    <property type="taxonomic scope" value="Bacteria"/>
</dbReference>